<dbReference type="EMBL" id="JAVHJL010000001">
    <property type="protein sequence ID" value="KAK6512276.1"/>
    <property type="molecule type" value="Genomic_DNA"/>
</dbReference>
<dbReference type="InterPro" id="IPR036938">
    <property type="entry name" value="PAP2/HPO_sf"/>
</dbReference>
<dbReference type="GO" id="GO:0006644">
    <property type="term" value="P:phospholipid metabolic process"/>
    <property type="evidence" value="ECO:0007669"/>
    <property type="project" value="InterPro"/>
</dbReference>
<evidence type="ECO:0000256" key="5">
    <source>
        <dbReference type="ARBA" id="ARBA00023136"/>
    </source>
</evidence>
<feature type="transmembrane region" description="Helical" evidence="7">
    <location>
        <begin position="222"/>
        <end position="243"/>
    </location>
</feature>
<evidence type="ECO:0000256" key="4">
    <source>
        <dbReference type="ARBA" id="ARBA00022989"/>
    </source>
</evidence>
<feature type="domain" description="Phosphatidic acid phosphatase type 2/haloperoxidase" evidence="8">
    <location>
        <begin position="124"/>
        <end position="268"/>
    </location>
</feature>
<dbReference type="SMART" id="SM00014">
    <property type="entry name" value="acidPPc"/>
    <property type="match status" value="1"/>
</dbReference>
<comment type="subcellular location">
    <subcellularLocation>
        <location evidence="1">Membrane</location>
        <topology evidence="1">Multi-pass membrane protein</topology>
    </subcellularLocation>
</comment>
<feature type="region of interest" description="Disordered" evidence="6">
    <location>
        <begin position="286"/>
        <end position="328"/>
    </location>
</feature>
<evidence type="ECO:0000256" key="2">
    <source>
        <dbReference type="ARBA" id="ARBA00008816"/>
    </source>
</evidence>
<accession>A0AAV9WQ12</accession>
<evidence type="ECO:0000256" key="7">
    <source>
        <dbReference type="SAM" id="Phobius"/>
    </source>
</evidence>
<comment type="caution">
    <text evidence="9">The sequence shown here is derived from an EMBL/GenBank/DDBJ whole genome shotgun (WGS) entry which is preliminary data.</text>
</comment>
<sequence length="328" mass="36575">MRTYMTMPSPHSSAPSSPSRPSSSSMPSPPSLFSASRLWRYLSQTSRAGDYLGLLLLALSNIALMLTEPFHRMFTIDDPRLKYPHAMIERVSVPYLLVLAVIVPLGTIVAWSAVLSKGKLFLQSALLGFGNSLILSSFITDFVKQGVGRPRPDLIDRCQPREDTPHNELVTFKVCYQTNHHILHDGFRSFPSGHSSTAFAGLLYLSLFLAGQFFVFRPGADLIRACAAFSATILAGYIALSRLEDYRHDYADVMVGSWIGILCAYFSYRRYFHPLGSARCNEPYKLSSPSDENGYEGVKSEDHDEDGEEEVRGRRGRLSDIEMGMVRG</sequence>
<gene>
    <name evidence="9" type="ORF">TWF481_001166</name>
</gene>
<evidence type="ECO:0000259" key="8">
    <source>
        <dbReference type="SMART" id="SM00014"/>
    </source>
</evidence>
<dbReference type="Proteomes" id="UP001370758">
    <property type="component" value="Unassembled WGS sequence"/>
</dbReference>
<keyword evidence="3 7" id="KW-0812">Transmembrane</keyword>
<keyword evidence="5 7" id="KW-0472">Membrane</keyword>
<protein>
    <recommendedName>
        <fullName evidence="8">Phosphatidic acid phosphatase type 2/haloperoxidase domain-containing protein</fullName>
    </recommendedName>
</protein>
<dbReference type="Gene3D" id="1.20.144.10">
    <property type="entry name" value="Phosphatidic acid phosphatase type 2/haloperoxidase"/>
    <property type="match status" value="1"/>
</dbReference>
<dbReference type="SUPFAM" id="SSF48317">
    <property type="entry name" value="Acid phosphatase/Vanadium-dependent haloperoxidase"/>
    <property type="match status" value="1"/>
</dbReference>
<feature type="transmembrane region" description="Helical" evidence="7">
    <location>
        <begin position="120"/>
        <end position="143"/>
    </location>
</feature>
<feature type="transmembrane region" description="Helical" evidence="7">
    <location>
        <begin position="51"/>
        <end position="70"/>
    </location>
</feature>
<evidence type="ECO:0000256" key="3">
    <source>
        <dbReference type="ARBA" id="ARBA00022692"/>
    </source>
</evidence>
<dbReference type="Pfam" id="PF01569">
    <property type="entry name" value="PAP2"/>
    <property type="match status" value="1"/>
</dbReference>
<comment type="similarity">
    <text evidence="2">Belongs to the PA-phosphatase related phosphoesterase family.</text>
</comment>
<dbReference type="CDD" id="cd03390">
    <property type="entry name" value="PAP2_containing_1_like"/>
    <property type="match status" value="1"/>
</dbReference>
<dbReference type="PANTHER" id="PTHR10165">
    <property type="entry name" value="LIPID PHOSPHATE PHOSPHATASE"/>
    <property type="match status" value="1"/>
</dbReference>
<feature type="transmembrane region" description="Helical" evidence="7">
    <location>
        <begin position="197"/>
        <end position="216"/>
    </location>
</feature>
<name>A0AAV9WQ12_9PEZI</name>
<dbReference type="InterPro" id="IPR000326">
    <property type="entry name" value="PAP2/HPO"/>
</dbReference>
<evidence type="ECO:0000256" key="1">
    <source>
        <dbReference type="ARBA" id="ARBA00004141"/>
    </source>
</evidence>
<feature type="compositionally biased region" description="Low complexity" evidence="6">
    <location>
        <begin position="8"/>
        <end position="28"/>
    </location>
</feature>
<evidence type="ECO:0000313" key="10">
    <source>
        <dbReference type="Proteomes" id="UP001370758"/>
    </source>
</evidence>
<evidence type="ECO:0000313" key="9">
    <source>
        <dbReference type="EMBL" id="KAK6512276.1"/>
    </source>
</evidence>
<reference evidence="9 10" key="1">
    <citation type="submission" date="2023-08" db="EMBL/GenBank/DDBJ databases">
        <authorList>
            <person name="Palmer J.M."/>
        </authorList>
    </citation>
    <scope>NUCLEOTIDE SEQUENCE [LARGE SCALE GENOMIC DNA]</scope>
    <source>
        <strain evidence="9 10">TWF481</strain>
    </source>
</reference>
<feature type="compositionally biased region" description="Basic and acidic residues" evidence="6">
    <location>
        <begin position="310"/>
        <end position="320"/>
    </location>
</feature>
<feature type="region of interest" description="Disordered" evidence="6">
    <location>
        <begin position="1"/>
        <end position="28"/>
    </location>
</feature>
<keyword evidence="10" id="KW-1185">Reference proteome</keyword>
<evidence type="ECO:0000256" key="6">
    <source>
        <dbReference type="SAM" id="MobiDB-lite"/>
    </source>
</evidence>
<proteinExistence type="inferred from homology"/>
<dbReference type="GO" id="GO:0016020">
    <property type="term" value="C:membrane"/>
    <property type="evidence" value="ECO:0007669"/>
    <property type="project" value="UniProtKB-SubCell"/>
</dbReference>
<dbReference type="InterPro" id="IPR043216">
    <property type="entry name" value="PAP-like"/>
</dbReference>
<feature type="transmembrane region" description="Helical" evidence="7">
    <location>
        <begin position="91"/>
        <end position="114"/>
    </location>
</feature>
<dbReference type="GO" id="GO:0046839">
    <property type="term" value="P:phospholipid dephosphorylation"/>
    <property type="evidence" value="ECO:0007669"/>
    <property type="project" value="TreeGrafter"/>
</dbReference>
<dbReference type="GO" id="GO:0008195">
    <property type="term" value="F:phosphatidate phosphatase activity"/>
    <property type="evidence" value="ECO:0007669"/>
    <property type="project" value="TreeGrafter"/>
</dbReference>
<dbReference type="AlphaFoldDB" id="A0AAV9WQ12"/>
<organism evidence="9 10">
    <name type="scientific">Arthrobotrys musiformis</name>
    <dbReference type="NCBI Taxonomy" id="47236"/>
    <lineage>
        <taxon>Eukaryota</taxon>
        <taxon>Fungi</taxon>
        <taxon>Dikarya</taxon>
        <taxon>Ascomycota</taxon>
        <taxon>Pezizomycotina</taxon>
        <taxon>Orbiliomycetes</taxon>
        <taxon>Orbiliales</taxon>
        <taxon>Orbiliaceae</taxon>
        <taxon>Arthrobotrys</taxon>
    </lineage>
</organism>
<dbReference type="PANTHER" id="PTHR10165:SF35">
    <property type="entry name" value="RE23632P"/>
    <property type="match status" value="1"/>
</dbReference>
<keyword evidence="4 7" id="KW-1133">Transmembrane helix</keyword>
<feature type="transmembrane region" description="Helical" evidence="7">
    <location>
        <begin position="250"/>
        <end position="268"/>
    </location>
</feature>